<dbReference type="EMBL" id="VDFW01000001">
    <property type="protein sequence ID" value="TNC29688.1"/>
    <property type="molecule type" value="Genomic_DNA"/>
</dbReference>
<dbReference type="PANTHER" id="PTHR33495">
    <property type="entry name" value="ANTI-SIGMA FACTOR ANTAGONIST TM_1081-RELATED-RELATED"/>
    <property type="match status" value="1"/>
</dbReference>
<protein>
    <recommendedName>
        <fullName evidence="2">Anti-sigma factor antagonist</fullName>
    </recommendedName>
</protein>
<comment type="caution">
    <text evidence="4">The sequence shown here is derived from an EMBL/GenBank/DDBJ whole genome shotgun (WGS) entry which is preliminary data.</text>
</comment>
<sequence>MTTANFSASVDGGEVLVRIAGEIDLANAAEVQQRIHAVITNDAIRVVLDLAGLDYLDSAGLHVLFTLAERLRLLQIGLDLVVPPGAPVRRVVELSGLAPVARVLPEQGQRRSS</sequence>
<dbReference type="Proteomes" id="UP000305546">
    <property type="component" value="Unassembled WGS sequence"/>
</dbReference>
<evidence type="ECO:0000313" key="5">
    <source>
        <dbReference type="Proteomes" id="UP000305546"/>
    </source>
</evidence>
<name>A0A5C4M866_9PSEU</name>
<reference evidence="4 5" key="1">
    <citation type="submission" date="2019-06" db="EMBL/GenBank/DDBJ databases">
        <title>Amycolatopsis alkalitolerans sp. nov., isolated from Gastrodia elata Blume.</title>
        <authorList>
            <person name="Narsing Rao M.P."/>
            <person name="Li W.J."/>
        </authorList>
    </citation>
    <scope>NUCLEOTIDE SEQUENCE [LARGE SCALE GENOMIC DNA]</scope>
    <source>
        <strain evidence="4 5">SYSUP0005</strain>
    </source>
</reference>
<evidence type="ECO:0000256" key="2">
    <source>
        <dbReference type="RuleBase" id="RU003749"/>
    </source>
</evidence>
<gene>
    <name evidence="4" type="ORF">FG385_01680</name>
</gene>
<accession>A0A5C4M866</accession>
<evidence type="ECO:0000256" key="1">
    <source>
        <dbReference type="ARBA" id="ARBA00009013"/>
    </source>
</evidence>
<dbReference type="CDD" id="cd07043">
    <property type="entry name" value="STAS_anti-anti-sigma_factors"/>
    <property type="match status" value="1"/>
</dbReference>
<evidence type="ECO:0000259" key="3">
    <source>
        <dbReference type="PROSITE" id="PS50801"/>
    </source>
</evidence>
<dbReference type="PROSITE" id="PS50801">
    <property type="entry name" value="STAS"/>
    <property type="match status" value="1"/>
</dbReference>
<comment type="similarity">
    <text evidence="1 2">Belongs to the anti-sigma-factor antagonist family.</text>
</comment>
<proteinExistence type="inferred from homology"/>
<dbReference type="InterPro" id="IPR002645">
    <property type="entry name" value="STAS_dom"/>
</dbReference>
<keyword evidence="5" id="KW-1185">Reference proteome</keyword>
<dbReference type="SUPFAM" id="SSF52091">
    <property type="entry name" value="SpoIIaa-like"/>
    <property type="match status" value="1"/>
</dbReference>
<feature type="domain" description="STAS" evidence="3">
    <location>
        <begin position="4"/>
        <end position="113"/>
    </location>
</feature>
<dbReference type="InterPro" id="IPR036513">
    <property type="entry name" value="STAS_dom_sf"/>
</dbReference>
<dbReference type="AlphaFoldDB" id="A0A5C4M866"/>
<dbReference type="NCBIfam" id="TIGR00377">
    <property type="entry name" value="ant_ant_sig"/>
    <property type="match status" value="1"/>
</dbReference>
<dbReference type="GO" id="GO:0043856">
    <property type="term" value="F:anti-sigma factor antagonist activity"/>
    <property type="evidence" value="ECO:0007669"/>
    <property type="project" value="InterPro"/>
</dbReference>
<dbReference type="OrthoDB" id="4628340at2"/>
<dbReference type="Pfam" id="PF01740">
    <property type="entry name" value="STAS"/>
    <property type="match status" value="1"/>
</dbReference>
<dbReference type="InterPro" id="IPR003658">
    <property type="entry name" value="Anti-sigma_ant"/>
</dbReference>
<dbReference type="PANTHER" id="PTHR33495:SF13">
    <property type="entry name" value="ANTI-SIGMA-F FACTOR ANTAGONIST RSFB"/>
    <property type="match status" value="1"/>
</dbReference>
<evidence type="ECO:0000313" key="4">
    <source>
        <dbReference type="EMBL" id="TNC29688.1"/>
    </source>
</evidence>
<dbReference type="RefSeq" id="WP_139094759.1">
    <property type="nucleotide sequence ID" value="NZ_VDFW01000001.1"/>
</dbReference>
<organism evidence="4 5">
    <name type="scientific">Amycolatopsis alkalitolerans</name>
    <dbReference type="NCBI Taxonomy" id="2547244"/>
    <lineage>
        <taxon>Bacteria</taxon>
        <taxon>Bacillati</taxon>
        <taxon>Actinomycetota</taxon>
        <taxon>Actinomycetes</taxon>
        <taxon>Pseudonocardiales</taxon>
        <taxon>Pseudonocardiaceae</taxon>
        <taxon>Amycolatopsis</taxon>
    </lineage>
</organism>
<dbReference type="Gene3D" id="3.30.750.24">
    <property type="entry name" value="STAS domain"/>
    <property type="match status" value="1"/>
</dbReference>